<dbReference type="SUPFAM" id="SSF57701">
    <property type="entry name" value="Zn2/Cys6 DNA-binding domain"/>
    <property type="match status" value="1"/>
</dbReference>
<evidence type="ECO:0000256" key="2">
    <source>
        <dbReference type="ARBA" id="ARBA00023015"/>
    </source>
</evidence>
<feature type="compositionally biased region" description="Polar residues" evidence="6">
    <location>
        <begin position="552"/>
        <end position="562"/>
    </location>
</feature>
<comment type="caution">
    <text evidence="8">The sequence shown here is derived from an EMBL/GenBank/DDBJ whole genome shotgun (WGS) entry which is preliminary data.</text>
</comment>
<name>A0ABR4I408_9EURO</name>
<dbReference type="InterPro" id="IPR007219">
    <property type="entry name" value="XnlR_reg_dom"/>
</dbReference>
<dbReference type="Proteomes" id="UP001610334">
    <property type="component" value="Unassembled WGS sequence"/>
</dbReference>
<keyword evidence="9" id="KW-1185">Reference proteome</keyword>
<evidence type="ECO:0000256" key="4">
    <source>
        <dbReference type="ARBA" id="ARBA00023163"/>
    </source>
</evidence>
<feature type="domain" description="Zn(2)-C6 fungal-type" evidence="7">
    <location>
        <begin position="16"/>
        <end position="46"/>
    </location>
</feature>
<evidence type="ECO:0000256" key="6">
    <source>
        <dbReference type="SAM" id="MobiDB-lite"/>
    </source>
</evidence>
<keyword evidence="3" id="KW-0238">DNA-binding</keyword>
<proteinExistence type="predicted"/>
<dbReference type="EMBL" id="JBFXLT010000002">
    <property type="protein sequence ID" value="KAL2822420.1"/>
    <property type="molecule type" value="Genomic_DNA"/>
</dbReference>
<dbReference type="PROSITE" id="PS00463">
    <property type="entry name" value="ZN2_CY6_FUNGAL_1"/>
    <property type="match status" value="1"/>
</dbReference>
<evidence type="ECO:0000256" key="5">
    <source>
        <dbReference type="ARBA" id="ARBA00023242"/>
    </source>
</evidence>
<dbReference type="Pfam" id="PF04082">
    <property type="entry name" value="Fungal_trans"/>
    <property type="match status" value="1"/>
</dbReference>
<dbReference type="InterPro" id="IPR001138">
    <property type="entry name" value="Zn2Cys6_DnaBD"/>
</dbReference>
<dbReference type="PANTHER" id="PTHR47431">
    <property type="entry name" value="ZN(II)2CYS6 TRANSCRIPTION FACTOR (EUROFUNG)-RELATED"/>
    <property type="match status" value="1"/>
</dbReference>
<keyword evidence="2" id="KW-0805">Transcription regulation</keyword>
<dbReference type="Pfam" id="PF00172">
    <property type="entry name" value="Zn_clus"/>
    <property type="match status" value="1"/>
</dbReference>
<evidence type="ECO:0000256" key="3">
    <source>
        <dbReference type="ARBA" id="ARBA00023125"/>
    </source>
</evidence>
<evidence type="ECO:0000256" key="1">
    <source>
        <dbReference type="ARBA" id="ARBA00022723"/>
    </source>
</evidence>
<sequence>MTTPAKNSKATRSSLACLACRLRHLRCDGKRPCCSRCAETSQECNYARSRRGGLDRAALAERRKRLAGAGTQNNGTGVAMADDRTPQALLHAQPELGSLPGFVNANFSGMLLEGMNVDDSSASTASFHLQITSIDKDALIDSYYKNFHRFHPFVLPQRHMIRHYQDPSIQASLQPLIAAMRLIGHIYASREWPTDLKDHFELCCAQAGPSDPVIIQARLLYSIALFWYDHKNQAKSEFDNAIRLAMDLKICRDEFAARYATDDPVLAESWRRTWWMLFVIDAYYAGTLGAMEMQVVDIGATMKLPCEEDEYESGAIPEPKTVQDFDCREFASDDVVFSSFAYLIGAVRCAALAIATLPKRVVKEDSMHIIQAADSALDGWLLLLPKGQKQVMSKTGEIDELMFQAHLIIHVATVGIHRPLSDLKFNPVEDMSSCAREPPPDNPTPDLINVHTARVMRSVEAQIRLLALPVRPFRHTPFTTCMVSEGTLALLSACHFYLKGPKLAIARDQIRMTIGCLKTLAELWPRIARNVREIQTIAQHVLGLGSGPRAMSSHTTPGSNDLPQLVDGDGQGSLGSEGEVSSNDPDILPFLHSIDDLCGWYNIGELDTDLSWGGINGL</sequence>
<evidence type="ECO:0000313" key="8">
    <source>
        <dbReference type="EMBL" id="KAL2822420.1"/>
    </source>
</evidence>
<keyword evidence="5" id="KW-0539">Nucleus</keyword>
<reference evidence="8 9" key="1">
    <citation type="submission" date="2024-07" db="EMBL/GenBank/DDBJ databases">
        <title>Section-level genome sequencing and comparative genomics of Aspergillus sections Usti and Cavernicolus.</title>
        <authorList>
            <consortium name="Lawrence Berkeley National Laboratory"/>
            <person name="Nybo J.L."/>
            <person name="Vesth T.C."/>
            <person name="Theobald S."/>
            <person name="Frisvad J.C."/>
            <person name="Larsen T.O."/>
            <person name="Kjaerboelling I."/>
            <person name="Rothschild-Mancinelli K."/>
            <person name="Lyhne E.K."/>
            <person name="Kogle M.E."/>
            <person name="Barry K."/>
            <person name="Clum A."/>
            <person name="Na H."/>
            <person name="Ledsgaard L."/>
            <person name="Lin J."/>
            <person name="Lipzen A."/>
            <person name="Kuo A."/>
            <person name="Riley R."/>
            <person name="Mondo S."/>
            <person name="Labutti K."/>
            <person name="Haridas S."/>
            <person name="Pangalinan J."/>
            <person name="Salamov A.A."/>
            <person name="Simmons B.A."/>
            <person name="Magnuson J.K."/>
            <person name="Chen J."/>
            <person name="Drula E."/>
            <person name="Henrissat B."/>
            <person name="Wiebenga A."/>
            <person name="Lubbers R.J."/>
            <person name="Gomes A.C."/>
            <person name="Makela M.R."/>
            <person name="Stajich J."/>
            <person name="Grigoriev I.V."/>
            <person name="Mortensen U.H."/>
            <person name="De Vries R.P."/>
            <person name="Baker S.E."/>
            <person name="Andersen M.R."/>
        </authorList>
    </citation>
    <scope>NUCLEOTIDE SEQUENCE [LARGE SCALE GENOMIC DNA]</scope>
    <source>
        <strain evidence="8 9">CBS 588.65</strain>
    </source>
</reference>
<dbReference type="PANTHER" id="PTHR47431:SF4">
    <property type="entry name" value="ZN(II)2CYS6 TRANSCRIPTION FACTOR (EUROFUNG)"/>
    <property type="match status" value="1"/>
</dbReference>
<keyword evidence="4" id="KW-0804">Transcription</keyword>
<organism evidence="8 9">
    <name type="scientific">Aspergillus granulosus</name>
    <dbReference type="NCBI Taxonomy" id="176169"/>
    <lineage>
        <taxon>Eukaryota</taxon>
        <taxon>Fungi</taxon>
        <taxon>Dikarya</taxon>
        <taxon>Ascomycota</taxon>
        <taxon>Pezizomycotina</taxon>
        <taxon>Eurotiomycetes</taxon>
        <taxon>Eurotiomycetidae</taxon>
        <taxon>Eurotiales</taxon>
        <taxon>Aspergillaceae</taxon>
        <taxon>Aspergillus</taxon>
        <taxon>Aspergillus subgen. Nidulantes</taxon>
    </lineage>
</organism>
<dbReference type="Gene3D" id="4.10.240.10">
    <property type="entry name" value="Zn(2)-C6 fungal-type DNA-binding domain"/>
    <property type="match status" value="1"/>
</dbReference>
<dbReference type="SMART" id="SM00066">
    <property type="entry name" value="GAL4"/>
    <property type="match status" value="1"/>
</dbReference>
<feature type="region of interest" description="Disordered" evidence="6">
    <location>
        <begin position="548"/>
        <end position="582"/>
    </location>
</feature>
<dbReference type="PROSITE" id="PS50048">
    <property type="entry name" value="ZN2_CY6_FUNGAL_2"/>
    <property type="match status" value="1"/>
</dbReference>
<protein>
    <recommendedName>
        <fullName evidence="7">Zn(2)-C6 fungal-type domain-containing protein</fullName>
    </recommendedName>
</protein>
<dbReference type="InterPro" id="IPR036864">
    <property type="entry name" value="Zn2-C6_fun-type_DNA-bd_sf"/>
</dbReference>
<gene>
    <name evidence="8" type="ORF">BJX63DRAFT_441109</name>
</gene>
<keyword evidence="1" id="KW-0479">Metal-binding</keyword>
<dbReference type="CDD" id="cd12148">
    <property type="entry name" value="fungal_TF_MHR"/>
    <property type="match status" value="1"/>
</dbReference>
<evidence type="ECO:0000313" key="9">
    <source>
        <dbReference type="Proteomes" id="UP001610334"/>
    </source>
</evidence>
<evidence type="ECO:0000259" key="7">
    <source>
        <dbReference type="PROSITE" id="PS50048"/>
    </source>
</evidence>
<accession>A0ABR4I408</accession>
<dbReference type="CDD" id="cd00067">
    <property type="entry name" value="GAL4"/>
    <property type="match status" value="1"/>
</dbReference>